<dbReference type="GeneID" id="60403904"/>
<sequence>MHSIELIPGSARSFVPRYRRPPHLVEAIERQAEELLKKGKVQPSTSASGHNPLLAKKNDGSWRMCVDFKPPNKITVKQKFPMHRVEEILDRLQDSAVYSAFEFAEAFLQIPIHPEGRHKTAFYTRPRKLEYTCMPFGLVNPPTELQRQLNHDFLGPIAEGLMVIYIDDVLVLSRNLQGHLQHLRRALRLLREKQWFVKTQKCLFFMQTISFLGFHVSAAGVEPDPAKIEAIQRWPLPLYTRTDVQKFVGLASYHHNFIPGFASIAAPLTGLLKKEEQFIWTENDDEAA</sequence>
<dbReference type="RefSeq" id="XP_037877944.1">
    <property type="nucleotide sequence ID" value="XM_038022090.1"/>
</dbReference>
<dbReference type="Gene3D" id="3.10.10.10">
    <property type="entry name" value="HIV Type 1 Reverse Transcriptase, subunit A, domain 1"/>
    <property type="match status" value="1"/>
</dbReference>
<feature type="domain" description="Reverse transcriptase" evidence="1">
    <location>
        <begin position="35"/>
        <end position="216"/>
    </location>
</feature>
<dbReference type="InterPro" id="IPR043502">
    <property type="entry name" value="DNA/RNA_pol_sf"/>
</dbReference>
<dbReference type="SUPFAM" id="SSF56672">
    <property type="entry name" value="DNA/RNA polymerases"/>
    <property type="match status" value="1"/>
</dbReference>
<dbReference type="Pfam" id="PF00078">
    <property type="entry name" value="RVT_1"/>
    <property type="match status" value="1"/>
</dbReference>
<dbReference type="VEuPathDB" id="ToxoDB:EMH_0028280"/>
<reference evidence="2" key="1">
    <citation type="submission" date="2013-10" db="EMBL/GenBank/DDBJ databases">
        <title>Genomic analysis of the causative agents of coccidiosis in chickens.</title>
        <authorList>
            <person name="Reid A.J."/>
            <person name="Blake D."/>
            <person name="Billington K."/>
            <person name="Browne H."/>
            <person name="Dunn M."/>
            <person name="Hung S."/>
            <person name="Kawahara F."/>
            <person name="Miranda-Saavedra D."/>
            <person name="Mourier T."/>
            <person name="Nagra H."/>
            <person name="Otto T.D."/>
            <person name="Rawlings N."/>
            <person name="Sanchez A."/>
            <person name="Sanders M."/>
            <person name="Subramaniam C."/>
            <person name="Tay Y."/>
            <person name="Dear P."/>
            <person name="Doerig C."/>
            <person name="Gruber A."/>
            <person name="Parkinson J."/>
            <person name="Shirley M."/>
            <person name="Wan K.L."/>
            <person name="Berriman M."/>
            <person name="Tomley F."/>
            <person name="Pain A."/>
        </authorList>
    </citation>
    <scope>NUCLEOTIDE SEQUENCE [LARGE SCALE GENOMIC DNA]</scope>
    <source>
        <strain evidence="2">Houghton</strain>
    </source>
</reference>
<protein>
    <recommendedName>
        <fullName evidence="1">Reverse transcriptase domain-containing protein</fullName>
    </recommendedName>
</protein>
<accession>U6KCA0</accession>
<dbReference type="PANTHER" id="PTHR33064">
    <property type="entry name" value="POL PROTEIN"/>
    <property type="match status" value="1"/>
</dbReference>
<dbReference type="InterPro" id="IPR000477">
    <property type="entry name" value="RT_dom"/>
</dbReference>
<dbReference type="InterPro" id="IPR043128">
    <property type="entry name" value="Rev_trsase/Diguanyl_cyclase"/>
</dbReference>
<dbReference type="InterPro" id="IPR051320">
    <property type="entry name" value="Viral_Replic_Matur_Polypro"/>
</dbReference>
<dbReference type="AlphaFoldDB" id="U6KCA0"/>
<dbReference type="PROSITE" id="PS50878">
    <property type="entry name" value="RT_POL"/>
    <property type="match status" value="1"/>
</dbReference>
<dbReference type="EMBL" id="HG731920">
    <property type="protein sequence ID" value="CDJ35655.1"/>
    <property type="molecule type" value="Genomic_DNA"/>
</dbReference>
<reference evidence="2" key="2">
    <citation type="submission" date="2013-10" db="EMBL/GenBank/DDBJ databases">
        <authorList>
            <person name="Aslett M."/>
        </authorList>
    </citation>
    <scope>NUCLEOTIDE SEQUENCE [LARGE SCALE GENOMIC DNA]</scope>
    <source>
        <strain evidence="2">Houghton</strain>
    </source>
</reference>
<gene>
    <name evidence="2" type="ORF">EMH_0028280</name>
</gene>
<dbReference type="Gene3D" id="3.30.70.270">
    <property type="match status" value="2"/>
</dbReference>
<dbReference type="Proteomes" id="UP000030744">
    <property type="component" value="Unassembled WGS sequence"/>
</dbReference>
<dbReference type="PANTHER" id="PTHR33064:SF37">
    <property type="entry name" value="RIBONUCLEASE H"/>
    <property type="match status" value="1"/>
</dbReference>
<evidence type="ECO:0000259" key="1">
    <source>
        <dbReference type="PROSITE" id="PS50878"/>
    </source>
</evidence>
<keyword evidence="3" id="KW-1185">Reference proteome</keyword>
<name>U6KCA0_9EIME</name>
<dbReference type="OrthoDB" id="2013610at2759"/>
<evidence type="ECO:0000313" key="2">
    <source>
        <dbReference type="EMBL" id="CDJ35655.1"/>
    </source>
</evidence>
<evidence type="ECO:0000313" key="3">
    <source>
        <dbReference type="Proteomes" id="UP000030744"/>
    </source>
</evidence>
<proteinExistence type="predicted"/>
<organism evidence="2 3">
    <name type="scientific">Eimeria mitis</name>
    <dbReference type="NCBI Taxonomy" id="44415"/>
    <lineage>
        <taxon>Eukaryota</taxon>
        <taxon>Sar</taxon>
        <taxon>Alveolata</taxon>
        <taxon>Apicomplexa</taxon>
        <taxon>Conoidasida</taxon>
        <taxon>Coccidia</taxon>
        <taxon>Eucoccidiorida</taxon>
        <taxon>Eimeriorina</taxon>
        <taxon>Eimeriidae</taxon>
        <taxon>Eimeria</taxon>
    </lineage>
</organism>
<dbReference type="CDD" id="cd01647">
    <property type="entry name" value="RT_LTR"/>
    <property type="match status" value="1"/>
</dbReference>